<comment type="caution">
    <text evidence="1">The sequence shown here is derived from an EMBL/GenBank/DDBJ whole genome shotgun (WGS) entry which is preliminary data.</text>
</comment>
<evidence type="ECO:0000313" key="1">
    <source>
        <dbReference type="EMBL" id="PRP74017.1"/>
    </source>
</evidence>
<keyword evidence="2" id="KW-1185">Reference proteome</keyword>
<name>A0A2P6MQP4_9EUKA</name>
<gene>
    <name evidence="1" type="ORF">PROFUN_16461</name>
</gene>
<dbReference type="EMBL" id="MDYQ01000509">
    <property type="protein sequence ID" value="PRP74017.1"/>
    <property type="molecule type" value="Genomic_DNA"/>
</dbReference>
<reference evidence="1 2" key="1">
    <citation type="journal article" date="2018" name="Genome Biol. Evol.">
        <title>Multiple Roots of Fruiting Body Formation in Amoebozoa.</title>
        <authorList>
            <person name="Hillmann F."/>
            <person name="Forbes G."/>
            <person name="Novohradska S."/>
            <person name="Ferling I."/>
            <person name="Riege K."/>
            <person name="Groth M."/>
            <person name="Westermann M."/>
            <person name="Marz M."/>
            <person name="Spaller T."/>
            <person name="Winckler T."/>
            <person name="Schaap P."/>
            <person name="Glockner G."/>
        </authorList>
    </citation>
    <scope>NUCLEOTIDE SEQUENCE [LARGE SCALE GENOMIC DNA]</scope>
    <source>
        <strain evidence="1 2">Jena</strain>
    </source>
</reference>
<organism evidence="1 2">
    <name type="scientific">Planoprotostelium fungivorum</name>
    <dbReference type="NCBI Taxonomy" id="1890364"/>
    <lineage>
        <taxon>Eukaryota</taxon>
        <taxon>Amoebozoa</taxon>
        <taxon>Evosea</taxon>
        <taxon>Variosea</taxon>
        <taxon>Cavosteliida</taxon>
        <taxon>Cavosteliaceae</taxon>
        <taxon>Planoprotostelium</taxon>
    </lineage>
</organism>
<dbReference type="AlphaFoldDB" id="A0A2P6MQP4"/>
<dbReference type="Proteomes" id="UP000241769">
    <property type="component" value="Unassembled WGS sequence"/>
</dbReference>
<sequence length="245" mass="27471">MGHARKFNRLYKANRRTHHAASLNLIATDLSVGLRKLNQKVRLNTIINIKMWVIATATDSLFMRHLLSSRSLFGSSHIIVGLAQCFLKNRSHPQHDCCQSDKSEGQTLSQQNELNDGVSIDTCPRLSPIDGAVTMHRYQQFGNHHSKFRLTSTTDYSTSPSPVCESVLTFELTTLKRGLGPKKKSHLQEGRLWSAPIPTGPIVVTKKAPEKGSSITLPKSTSCHSPLKHWLRFERLPSRSEPNEI</sequence>
<accession>A0A2P6MQP4</accession>
<protein>
    <submittedName>
        <fullName evidence="1">Uncharacterized protein</fullName>
    </submittedName>
</protein>
<proteinExistence type="predicted"/>
<evidence type="ECO:0000313" key="2">
    <source>
        <dbReference type="Proteomes" id="UP000241769"/>
    </source>
</evidence>
<dbReference type="InParanoid" id="A0A2P6MQP4"/>